<dbReference type="STRING" id="40149.A0A0E0ES51"/>
<organism evidence="1">
    <name type="scientific">Oryza meridionalis</name>
    <dbReference type="NCBI Taxonomy" id="40149"/>
    <lineage>
        <taxon>Eukaryota</taxon>
        <taxon>Viridiplantae</taxon>
        <taxon>Streptophyta</taxon>
        <taxon>Embryophyta</taxon>
        <taxon>Tracheophyta</taxon>
        <taxon>Spermatophyta</taxon>
        <taxon>Magnoliopsida</taxon>
        <taxon>Liliopsida</taxon>
        <taxon>Poales</taxon>
        <taxon>Poaceae</taxon>
        <taxon>BOP clade</taxon>
        <taxon>Oryzoideae</taxon>
        <taxon>Oryzeae</taxon>
        <taxon>Oryzinae</taxon>
        <taxon>Oryza</taxon>
    </lineage>
</organism>
<dbReference type="AlphaFoldDB" id="A0A0E0ES51"/>
<dbReference type="HOGENOM" id="CLU_1974068_0_0_1"/>
<dbReference type="EnsemblPlants" id="OMERI09G07880.1">
    <property type="protein sequence ID" value="OMERI09G07880.1"/>
    <property type="gene ID" value="OMERI09G07880"/>
</dbReference>
<proteinExistence type="predicted"/>
<dbReference type="Gramene" id="OMERI09G07880.1">
    <property type="protein sequence ID" value="OMERI09G07880.1"/>
    <property type="gene ID" value="OMERI09G07880"/>
</dbReference>
<dbReference type="eggNOG" id="ENOG502R61M">
    <property type="taxonomic scope" value="Eukaryota"/>
</dbReference>
<keyword evidence="2" id="KW-1185">Reference proteome</keyword>
<sequence length="127" mass="14535">MAEVDTKVPEVGLRFKNPDEGWLFWVAYGGRTGFDVRKRCTNVSKMDGTHEPCEDKENIDPNVQQGDDLLSAAQLKKKEVQSNKSRRTRTWIDKLRKGKHNNPKSAKPKKKGVKVYHMQAAHLCMLL</sequence>
<protein>
    <submittedName>
        <fullName evidence="1">Uncharacterized protein</fullName>
    </submittedName>
</protein>
<reference evidence="1" key="2">
    <citation type="submission" date="2018-05" db="EMBL/GenBank/DDBJ databases">
        <title>OmerRS3 (Oryza meridionalis Reference Sequence Version 3).</title>
        <authorList>
            <person name="Zhang J."/>
            <person name="Kudrna D."/>
            <person name="Lee S."/>
            <person name="Talag J."/>
            <person name="Welchert J."/>
            <person name="Wing R.A."/>
        </authorList>
    </citation>
    <scope>NUCLEOTIDE SEQUENCE [LARGE SCALE GENOMIC DNA]</scope>
    <source>
        <strain evidence="1">cv. OR44</strain>
    </source>
</reference>
<accession>A0A0E0ES51</accession>
<dbReference type="Proteomes" id="UP000008021">
    <property type="component" value="Chromosome 9"/>
</dbReference>
<evidence type="ECO:0000313" key="1">
    <source>
        <dbReference type="EnsemblPlants" id="OMERI09G07880.1"/>
    </source>
</evidence>
<evidence type="ECO:0000313" key="2">
    <source>
        <dbReference type="Proteomes" id="UP000008021"/>
    </source>
</evidence>
<reference evidence="1" key="1">
    <citation type="submission" date="2015-04" db="UniProtKB">
        <authorList>
            <consortium name="EnsemblPlants"/>
        </authorList>
    </citation>
    <scope>IDENTIFICATION</scope>
</reference>
<name>A0A0E0ES51_9ORYZ</name>